<organism evidence="6 7">
    <name type="scientific">Noviherbaspirillum denitrificans</name>
    <dbReference type="NCBI Taxonomy" id="1968433"/>
    <lineage>
        <taxon>Bacteria</taxon>
        <taxon>Pseudomonadati</taxon>
        <taxon>Pseudomonadota</taxon>
        <taxon>Betaproteobacteria</taxon>
        <taxon>Burkholderiales</taxon>
        <taxon>Oxalobacteraceae</taxon>
        <taxon>Noviherbaspirillum</taxon>
    </lineage>
</organism>
<dbReference type="GO" id="GO:0005829">
    <property type="term" value="C:cytosol"/>
    <property type="evidence" value="ECO:0007669"/>
    <property type="project" value="TreeGrafter"/>
</dbReference>
<dbReference type="InterPro" id="IPR028978">
    <property type="entry name" value="Chorismate_lyase_/UTRA_dom_sf"/>
</dbReference>
<dbReference type="InterPro" id="IPR007440">
    <property type="entry name" value="Chorismate--pyruvate_lyase"/>
</dbReference>
<sequence>MRACAVGHARWVWHVNGVTPTREMRGWLTDRMSLTKKLTARSKHFRVHRLRQERGMCLTDESDIVGLPRRCHVQEREVLLECDGRPMVYAHTIVPLSATASDWPFFGTLGERSLGTTLFGDPRVVRGHMQYARLRPQHPLVERARAALGNMEFAAPVFARRCLYRRRNGMLLVTELFLPAITELDGPRKQLTLADRLCNR</sequence>
<evidence type="ECO:0000256" key="2">
    <source>
        <dbReference type="ARBA" id="ARBA00022688"/>
    </source>
</evidence>
<dbReference type="Gene3D" id="3.40.1410.10">
    <property type="entry name" value="Chorismate lyase-like"/>
    <property type="match status" value="1"/>
</dbReference>
<dbReference type="UniPathway" id="UPA00232"/>
<keyword evidence="2 5" id="KW-0831">Ubiquinone biosynthesis</keyword>
<accession>A0A254T8Y2</accession>
<dbReference type="AlphaFoldDB" id="A0A254T8Y2"/>
<protein>
    <recommendedName>
        <fullName evidence="5">Probable chorismate pyruvate-lyase</fullName>
        <shortName evidence="5">CL</shortName>
        <shortName evidence="5">CPL</shortName>
        <ecNumber evidence="5">4.1.3.40</ecNumber>
    </recommendedName>
</protein>
<dbReference type="PANTHER" id="PTHR38683:SF1">
    <property type="entry name" value="CHORISMATE PYRUVATE-LYASE"/>
    <property type="match status" value="1"/>
</dbReference>
<dbReference type="SUPFAM" id="SSF64288">
    <property type="entry name" value="Chorismate lyase-like"/>
    <property type="match status" value="1"/>
</dbReference>
<name>A0A254T8Y2_9BURK</name>
<dbReference type="GO" id="GO:0006744">
    <property type="term" value="P:ubiquinone biosynthetic process"/>
    <property type="evidence" value="ECO:0007669"/>
    <property type="project" value="UniProtKB-UniRule"/>
</dbReference>
<keyword evidence="3 5" id="KW-0456">Lyase</keyword>
<feature type="binding site" evidence="5">
    <location>
        <position position="114"/>
    </location>
    <ligand>
        <name>substrate</name>
    </ligand>
</feature>
<dbReference type="PANTHER" id="PTHR38683">
    <property type="entry name" value="CHORISMATE PYRUVATE-LYASE"/>
    <property type="match status" value="1"/>
</dbReference>
<proteinExistence type="inferred from homology"/>
<dbReference type="EC" id="4.1.3.40" evidence="5"/>
<comment type="similarity">
    <text evidence="5">Belongs to the UbiC family.</text>
</comment>
<keyword evidence="4 5" id="KW-0670">Pyruvate</keyword>
<evidence type="ECO:0000256" key="4">
    <source>
        <dbReference type="ARBA" id="ARBA00023317"/>
    </source>
</evidence>
<evidence type="ECO:0000256" key="3">
    <source>
        <dbReference type="ARBA" id="ARBA00023239"/>
    </source>
</evidence>
<comment type="pathway">
    <text evidence="5">Cofactor biosynthesis; ubiquinone biosynthesis.</text>
</comment>
<reference evidence="6 7" key="1">
    <citation type="submission" date="2016-02" db="EMBL/GenBank/DDBJ databases">
        <authorList>
            <person name="Wen L."/>
            <person name="He K."/>
            <person name="Yang H."/>
        </authorList>
    </citation>
    <scope>NUCLEOTIDE SEQUENCE [LARGE SCALE GENOMIC DNA]</scope>
    <source>
        <strain evidence="6 7">TSA40</strain>
    </source>
</reference>
<dbReference type="Pfam" id="PF04345">
    <property type="entry name" value="Chor_lyase"/>
    <property type="match status" value="1"/>
</dbReference>
<dbReference type="GO" id="GO:0042866">
    <property type="term" value="P:pyruvate biosynthetic process"/>
    <property type="evidence" value="ECO:0007669"/>
    <property type="project" value="UniProtKB-UniRule"/>
</dbReference>
<keyword evidence="7" id="KW-1185">Reference proteome</keyword>
<evidence type="ECO:0000256" key="1">
    <source>
        <dbReference type="ARBA" id="ARBA00022490"/>
    </source>
</evidence>
<evidence type="ECO:0000313" key="7">
    <source>
        <dbReference type="Proteomes" id="UP000197535"/>
    </source>
</evidence>
<evidence type="ECO:0000313" key="6">
    <source>
        <dbReference type="EMBL" id="OWW19035.1"/>
    </source>
</evidence>
<feature type="binding site" evidence="5">
    <location>
        <position position="175"/>
    </location>
    <ligand>
        <name>substrate</name>
    </ligand>
</feature>
<dbReference type="Proteomes" id="UP000197535">
    <property type="component" value="Unassembled WGS sequence"/>
</dbReference>
<comment type="catalytic activity">
    <reaction evidence="5">
        <text>chorismate = 4-hydroxybenzoate + pyruvate</text>
        <dbReference type="Rhea" id="RHEA:16505"/>
        <dbReference type="ChEBI" id="CHEBI:15361"/>
        <dbReference type="ChEBI" id="CHEBI:17879"/>
        <dbReference type="ChEBI" id="CHEBI:29748"/>
        <dbReference type="EC" id="4.1.3.40"/>
    </reaction>
</comment>
<gene>
    <name evidence="5" type="primary">ubiC</name>
    <name evidence="6" type="ORF">AYR66_05545</name>
</gene>
<comment type="caution">
    <text evidence="5">Lacks conserved residue(s) required for the propagation of feature annotation.</text>
</comment>
<keyword evidence="1 5" id="KW-0963">Cytoplasm</keyword>
<feature type="binding site" evidence="5">
    <location>
        <position position="76"/>
    </location>
    <ligand>
        <name>substrate</name>
    </ligand>
</feature>
<evidence type="ECO:0000256" key="5">
    <source>
        <dbReference type="HAMAP-Rule" id="MF_01632"/>
    </source>
</evidence>
<dbReference type="HAMAP" id="MF_01632">
    <property type="entry name" value="UbiC"/>
    <property type="match status" value="1"/>
</dbReference>
<comment type="caution">
    <text evidence="6">The sequence shown here is derived from an EMBL/GenBank/DDBJ whole genome shotgun (WGS) entry which is preliminary data.</text>
</comment>
<dbReference type="EMBL" id="LSTO01000001">
    <property type="protein sequence ID" value="OWW19035.1"/>
    <property type="molecule type" value="Genomic_DNA"/>
</dbReference>
<comment type="subcellular location">
    <subcellularLocation>
        <location evidence="5">Cytoplasm</location>
    </subcellularLocation>
</comment>
<dbReference type="GO" id="GO:0008813">
    <property type="term" value="F:chorismate lyase activity"/>
    <property type="evidence" value="ECO:0007669"/>
    <property type="project" value="UniProtKB-UniRule"/>
</dbReference>
<comment type="function">
    <text evidence="5">Removes the pyruvyl group from chorismate, with concomitant aromatization of the ring, to provide 4-hydroxybenzoate (4HB) for the ubiquinone pathway.</text>
</comment>